<evidence type="ECO:0000256" key="2">
    <source>
        <dbReference type="ARBA" id="ARBA00012513"/>
    </source>
</evidence>
<protein>
    <recommendedName>
        <fullName evidence="2">non-specific serine/threonine protein kinase</fullName>
        <ecNumber evidence="2">2.7.11.1</ecNumber>
    </recommendedName>
</protein>
<dbReference type="GO" id="GO:0005737">
    <property type="term" value="C:cytoplasm"/>
    <property type="evidence" value="ECO:0007669"/>
    <property type="project" value="TreeGrafter"/>
</dbReference>
<evidence type="ECO:0000313" key="13">
    <source>
        <dbReference type="Proteomes" id="UP000195602"/>
    </source>
</evidence>
<keyword evidence="5 10" id="KW-0547">Nucleotide-binding</keyword>
<dbReference type="PROSITE" id="PS50011">
    <property type="entry name" value="PROTEIN_KINASE_DOM"/>
    <property type="match status" value="1"/>
</dbReference>
<dbReference type="FunFam" id="1.10.510.10:FF:000499">
    <property type="entry name" value="Serine/threonine-protein kinase KIC1"/>
    <property type="match status" value="1"/>
</dbReference>
<comment type="catalytic activity">
    <reaction evidence="8">
        <text>L-threonyl-[protein] + ATP = O-phospho-L-threonyl-[protein] + ADP + H(+)</text>
        <dbReference type="Rhea" id="RHEA:46608"/>
        <dbReference type="Rhea" id="RHEA-COMP:11060"/>
        <dbReference type="Rhea" id="RHEA-COMP:11605"/>
        <dbReference type="ChEBI" id="CHEBI:15378"/>
        <dbReference type="ChEBI" id="CHEBI:30013"/>
        <dbReference type="ChEBI" id="CHEBI:30616"/>
        <dbReference type="ChEBI" id="CHEBI:61977"/>
        <dbReference type="ChEBI" id="CHEBI:456216"/>
        <dbReference type="EC" id="2.7.11.1"/>
    </reaction>
</comment>
<keyword evidence="3 12" id="KW-0723">Serine/threonine-protein kinase</keyword>
<dbReference type="PROSITE" id="PS00107">
    <property type="entry name" value="PROTEIN_KINASE_ATP"/>
    <property type="match status" value="1"/>
</dbReference>
<gene>
    <name evidence="12" type="ORF">A9F13_27g00275</name>
</gene>
<dbReference type="GO" id="GO:0004674">
    <property type="term" value="F:protein serine/threonine kinase activity"/>
    <property type="evidence" value="ECO:0007669"/>
    <property type="project" value="UniProtKB-KW"/>
</dbReference>
<feature type="binding site" evidence="10">
    <location>
        <position position="35"/>
    </location>
    <ligand>
        <name>ATP</name>
        <dbReference type="ChEBI" id="CHEBI:30616"/>
    </ligand>
</feature>
<keyword evidence="7 10" id="KW-0067">ATP-binding</keyword>
<dbReference type="AlphaFoldDB" id="A0AA91SZH7"/>
<dbReference type="OMA" id="YNMYIVM"/>
<evidence type="ECO:0000256" key="8">
    <source>
        <dbReference type="ARBA" id="ARBA00047899"/>
    </source>
</evidence>
<evidence type="ECO:0000256" key="5">
    <source>
        <dbReference type="ARBA" id="ARBA00022741"/>
    </source>
</evidence>
<dbReference type="InterPro" id="IPR017441">
    <property type="entry name" value="Protein_kinase_ATP_BS"/>
</dbReference>
<dbReference type="InterPro" id="IPR000719">
    <property type="entry name" value="Prot_kinase_dom"/>
</dbReference>
<dbReference type="InterPro" id="IPR011009">
    <property type="entry name" value="Kinase-like_dom_sf"/>
</dbReference>
<dbReference type="PANTHER" id="PTHR48012:SF10">
    <property type="entry name" value="FI20177P1"/>
    <property type="match status" value="1"/>
</dbReference>
<dbReference type="Pfam" id="PF00069">
    <property type="entry name" value="Pkinase"/>
    <property type="match status" value="1"/>
</dbReference>
<evidence type="ECO:0000313" key="12">
    <source>
        <dbReference type="EMBL" id="OVF04487.1"/>
    </source>
</evidence>
<dbReference type="Gene3D" id="1.10.510.10">
    <property type="entry name" value="Transferase(Phosphotransferase) domain 1"/>
    <property type="match status" value="1"/>
</dbReference>
<dbReference type="GO" id="GO:0030447">
    <property type="term" value="P:filamentous growth"/>
    <property type="evidence" value="ECO:0007669"/>
    <property type="project" value="UniProtKB-ARBA"/>
</dbReference>
<dbReference type="EMBL" id="LYUB02000027">
    <property type="protein sequence ID" value="OVF04487.1"/>
    <property type="molecule type" value="Genomic_DNA"/>
</dbReference>
<evidence type="ECO:0000256" key="3">
    <source>
        <dbReference type="ARBA" id="ARBA00022527"/>
    </source>
</evidence>
<keyword evidence="4" id="KW-0808">Transferase</keyword>
<evidence type="ECO:0000256" key="9">
    <source>
        <dbReference type="ARBA" id="ARBA00048679"/>
    </source>
</evidence>
<evidence type="ECO:0000256" key="6">
    <source>
        <dbReference type="ARBA" id="ARBA00022777"/>
    </source>
</evidence>
<evidence type="ECO:0000256" key="4">
    <source>
        <dbReference type="ARBA" id="ARBA00022679"/>
    </source>
</evidence>
<feature type="domain" description="Protein kinase" evidence="11">
    <location>
        <begin position="6"/>
        <end position="259"/>
    </location>
</feature>
<evidence type="ECO:0000256" key="10">
    <source>
        <dbReference type="PROSITE-ProRule" id="PRU10141"/>
    </source>
</evidence>
<reference evidence="12 13" key="1">
    <citation type="submission" date="2017-04" db="EMBL/GenBank/DDBJ databases">
        <title>Draft genome of the yeast Clavispora lusitaniae type strain CBS 6936.</title>
        <authorList>
            <person name="Durrens P."/>
            <person name="Klopp C."/>
            <person name="Biteau N."/>
            <person name="Fitton-Ouhabi V."/>
            <person name="Dementhon K."/>
            <person name="Accoceberry I."/>
            <person name="Sherman D.J."/>
            <person name="Noel T."/>
        </authorList>
    </citation>
    <scope>NUCLEOTIDE SEQUENCE [LARGE SCALE GENOMIC DNA]</scope>
    <source>
        <strain evidence="12 13">CBS 6936</strain>
    </source>
</reference>
<dbReference type="GO" id="GO:0005524">
    <property type="term" value="F:ATP binding"/>
    <property type="evidence" value="ECO:0007669"/>
    <property type="project" value="UniProtKB-UniRule"/>
</dbReference>
<dbReference type="KEGG" id="clus:A9F13_27g00275"/>
<evidence type="ECO:0000256" key="1">
    <source>
        <dbReference type="ARBA" id="ARBA00008874"/>
    </source>
</evidence>
<accession>A0AA91SZH7</accession>
<dbReference type="Proteomes" id="UP000195602">
    <property type="component" value="Unassembled WGS sequence"/>
</dbReference>
<comment type="catalytic activity">
    <reaction evidence="9">
        <text>L-seryl-[protein] + ATP = O-phospho-L-seryl-[protein] + ADP + H(+)</text>
        <dbReference type="Rhea" id="RHEA:17989"/>
        <dbReference type="Rhea" id="RHEA-COMP:9863"/>
        <dbReference type="Rhea" id="RHEA-COMP:11604"/>
        <dbReference type="ChEBI" id="CHEBI:15378"/>
        <dbReference type="ChEBI" id="CHEBI:29999"/>
        <dbReference type="ChEBI" id="CHEBI:30616"/>
        <dbReference type="ChEBI" id="CHEBI:83421"/>
        <dbReference type="ChEBI" id="CHEBI:456216"/>
        <dbReference type="EC" id="2.7.11.1"/>
    </reaction>
</comment>
<organism evidence="12 13">
    <name type="scientific">Clavispora lusitaniae</name>
    <name type="common">Candida lusitaniae</name>
    <dbReference type="NCBI Taxonomy" id="36911"/>
    <lineage>
        <taxon>Eukaryota</taxon>
        <taxon>Fungi</taxon>
        <taxon>Dikarya</taxon>
        <taxon>Ascomycota</taxon>
        <taxon>Saccharomycotina</taxon>
        <taxon>Pichiomycetes</taxon>
        <taxon>Metschnikowiaceae</taxon>
        <taxon>Clavispora</taxon>
    </lineage>
</organism>
<name>A0AA91SZH7_CLALS</name>
<keyword evidence="6 12" id="KW-0418">Kinase</keyword>
<comment type="similarity">
    <text evidence="1">Belongs to the protein kinase superfamily. STE Ser/Thr protein kinase family. STE20 subfamily.</text>
</comment>
<evidence type="ECO:0000256" key="7">
    <source>
        <dbReference type="ARBA" id="ARBA00022840"/>
    </source>
</evidence>
<dbReference type="EC" id="2.7.11.1" evidence="2"/>
<comment type="caution">
    <text evidence="12">The sequence shown here is derived from an EMBL/GenBank/DDBJ whole genome shotgun (WGS) entry which is preliminary data.</text>
</comment>
<dbReference type="PANTHER" id="PTHR48012">
    <property type="entry name" value="STERILE20-LIKE KINASE, ISOFORM B-RELATED"/>
    <property type="match status" value="1"/>
</dbReference>
<dbReference type="SMART" id="SM00220">
    <property type="entry name" value="S_TKc"/>
    <property type="match status" value="1"/>
</dbReference>
<dbReference type="SUPFAM" id="SSF56112">
    <property type="entry name" value="Protein kinase-like (PK-like)"/>
    <property type="match status" value="1"/>
</dbReference>
<proteinExistence type="inferred from homology"/>
<evidence type="ECO:0000259" key="11">
    <source>
        <dbReference type="PROSITE" id="PS50011"/>
    </source>
</evidence>
<dbReference type="InterPro" id="IPR050629">
    <property type="entry name" value="STE20/SPS1-PAK"/>
</dbReference>
<sequence length="380" mass="43311">MTAEDYHVERFIGRGSFGEVYRGTNLKTGKVFALKMIDLNEANDVRELIKEIHILTRIRSTYLTRHYETFLRGTNMWIVLEYCGGGSCSDLLKCFGSLSEHVTAYIIRDVLHGLEYLHGQNKVHRDIKSANILLTDNGDVKVADFGVSGEISFTRTKRNTVVGTPYWMAPEIISRSARGYDTKADIWSTGITTYEFVEGKPPLSSVEPMKALFEIPKKRPPELEGNHYSDNIKDFVRYCLIKSPRQRPNASTLLHHQFITTCPSDVRITDLIMAKKQREETMPKKNRHKPRKIDKGLTIHWQFTSTFREKDNSSISASSKYGGIVYDALSNVLSRAKTDLAKSSVEKLRQEISEAEIHNNGLCHAFVEELFVLVDAMRQN</sequence>